<dbReference type="AlphaFoldDB" id="A0ABD5WSQ1"/>
<feature type="transmembrane region" description="Helical" evidence="1">
    <location>
        <begin position="12"/>
        <end position="31"/>
    </location>
</feature>
<evidence type="ECO:0000256" key="1">
    <source>
        <dbReference type="SAM" id="Phobius"/>
    </source>
</evidence>
<feature type="transmembrane region" description="Helical" evidence="1">
    <location>
        <begin position="120"/>
        <end position="142"/>
    </location>
</feature>
<keyword evidence="1" id="KW-0812">Transmembrane</keyword>
<organism evidence="2 3">
    <name type="scientific">Halorussus caseinilyticus</name>
    <dbReference type="NCBI Taxonomy" id="3034025"/>
    <lineage>
        <taxon>Archaea</taxon>
        <taxon>Methanobacteriati</taxon>
        <taxon>Methanobacteriota</taxon>
        <taxon>Stenosarchaea group</taxon>
        <taxon>Halobacteria</taxon>
        <taxon>Halobacteriales</taxon>
        <taxon>Haladaptataceae</taxon>
        <taxon>Halorussus</taxon>
    </lineage>
</organism>
<accession>A0ABD5WSQ1</accession>
<name>A0ABD5WSQ1_9EURY</name>
<evidence type="ECO:0000313" key="2">
    <source>
        <dbReference type="EMBL" id="MFC7081119.1"/>
    </source>
</evidence>
<keyword evidence="1" id="KW-0472">Membrane</keyword>
<keyword evidence="3" id="KW-1185">Reference proteome</keyword>
<keyword evidence="1" id="KW-1133">Transmembrane helix</keyword>
<dbReference type="GeneID" id="79302140"/>
<evidence type="ECO:0000313" key="3">
    <source>
        <dbReference type="Proteomes" id="UP001596407"/>
    </source>
</evidence>
<feature type="transmembrane region" description="Helical" evidence="1">
    <location>
        <begin position="88"/>
        <end position="108"/>
    </location>
</feature>
<protein>
    <submittedName>
        <fullName evidence="2">Uncharacterized protein</fullName>
    </submittedName>
</protein>
<sequence>MSRQTWAVVARVVAFAGAVGVAVGAWLPWLMVRPGYDGPVPAIHLAGMDAGLAGLDWLALAAAAIALLGVLPVELMPVSIPGLGGPRAAAVTTVAGGFVAALTVFYLLSNGFLGTLVPASGFYLTALGGVHLSMGGALRLYAIGG</sequence>
<dbReference type="EMBL" id="JBHSZH010000005">
    <property type="protein sequence ID" value="MFC7081119.1"/>
    <property type="molecule type" value="Genomic_DNA"/>
</dbReference>
<dbReference type="RefSeq" id="WP_276280964.1">
    <property type="nucleotide sequence ID" value="NZ_CP119809.1"/>
</dbReference>
<dbReference type="Proteomes" id="UP001596407">
    <property type="component" value="Unassembled WGS sequence"/>
</dbReference>
<proteinExistence type="predicted"/>
<feature type="transmembrane region" description="Helical" evidence="1">
    <location>
        <begin position="57"/>
        <end position="76"/>
    </location>
</feature>
<comment type="caution">
    <text evidence="2">The sequence shown here is derived from an EMBL/GenBank/DDBJ whole genome shotgun (WGS) entry which is preliminary data.</text>
</comment>
<reference evidence="2 3" key="1">
    <citation type="journal article" date="2019" name="Int. J. Syst. Evol. Microbiol.">
        <title>The Global Catalogue of Microorganisms (GCM) 10K type strain sequencing project: providing services to taxonomists for standard genome sequencing and annotation.</title>
        <authorList>
            <consortium name="The Broad Institute Genomics Platform"/>
            <consortium name="The Broad Institute Genome Sequencing Center for Infectious Disease"/>
            <person name="Wu L."/>
            <person name="Ma J."/>
        </authorList>
    </citation>
    <scope>NUCLEOTIDE SEQUENCE [LARGE SCALE GENOMIC DNA]</scope>
    <source>
        <strain evidence="2 3">DT72</strain>
    </source>
</reference>
<gene>
    <name evidence="2" type="ORF">ACFQJ6_14435</name>
</gene>